<dbReference type="InterPro" id="IPR013078">
    <property type="entry name" value="His_Pase_superF_clade-1"/>
</dbReference>
<evidence type="ECO:0000313" key="3">
    <source>
        <dbReference type="Proteomes" id="UP000315949"/>
    </source>
</evidence>
<proteinExistence type="predicted"/>
<dbReference type="AlphaFoldDB" id="A0A5C5U5G0"/>
<dbReference type="OrthoDB" id="3296006at2"/>
<dbReference type="SMART" id="SM00855">
    <property type="entry name" value="PGAM"/>
    <property type="match status" value="1"/>
</dbReference>
<feature type="signal peptide" evidence="1">
    <location>
        <begin position="1"/>
        <end position="30"/>
    </location>
</feature>
<keyword evidence="3" id="KW-1185">Reference proteome</keyword>
<dbReference type="Proteomes" id="UP000315949">
    <property type="component" value="Unassembled WGS sequence"/>
</dbReference>
<name>A0A5C5U5G0_9GAMM</name>
<dbReference type="EMBL" id="VOHE01000002">
    <property type="protein sequence ID" value="TWT20725.1"/>
    <property type="molecule type" value="Genomic_DNA"/>
</dbReference>
<feature type="chain" id="PRO_5022887257" evidence="1">
    <location>
        <begin position="31"/>
        <end position="184"/>
    </location>
</feature>
<sequence>MPHNAGMAPLRPLIPLALSALLAACAGMPATPGDATGATYIVVRHAEKEDAPGPDPALSSEGQARAERLARRLAGEPLVAVYATGYRRTRDTVAPAARRHGLAPRTYDPHQTPAAFAAALRAAHPAGTVLVAGHSNTVPAIVAALCACETGAMDESEFDRLSIVRIDRDGRPTLSVTRQDDAGR</sequence>
<dbReference type="Pfam" id="PF00300">
    <property type="entry name" value="His_Phos_1"/>
    <property type="match status" value="1"/>
</dbReference>
<dbReference type="InterPro" id="IPR029033">
    <property type="entry name" value="His_PPase_superfam"/>
</dbReference>
<protein>
    <submittedName>
        <fullName evidence="2">Histidine phosphatase family protein</fullName>
    </submittedName>
</protein>
<comment type="caution">
    <text evidence="2">The sequence shown here is derived from an EMBL/GenBank/DDBJ whole genome shotgun (WGS) entry which is preliminary data.</text>
</comment>
<dbReference type="Gene3D" id="3.40.50.1240">
    <property type="entry name" value="Phosphoglycerate mutase-like"/>
    <property type="match status" value="1"/>
</dbReference>
<reference evidence="2 3" key="1">
    <citation type="submission" date="2019-07" db="EMBL/GenBank/DDBJ databases">
        <title>Luteimonas sp. YD-1 nov., isolated from acidic soil.</title>
        <authorList>
            <person name="Zhou J."/>
        </authorList>
    </citation>
    <scope>NUCLEOTIDE SEQUENCE [LARGE SCALE GENOMIC DNA]</scope>
    <source>
        <strain evidence="2 3">YD-1</strain>
    </source>
</reference>
<accession>A0A5C5U5G0</accession>
<dbReference type="SUPFAM" id="SSF53254">
    <property type="entry name" value="Phosphoglycerate mutase-like"/>
    <property type="match status" value="1"/>
</dbReference>
<organism evidence="2 3">
    <name type="scientific">Luteimonas wenzhouensis</name>
    <dbReference type="NCBI Taxonomy" id="2599615"/>
    <lineage>
        <taxon>Bacteria</taxon>
        <taxon>Pseudomonadati</taxon>
        <taxon>Pseudomonadota</taxon>
        <taxon>Gammaproteobacteria</taxon>
        <taxon>Lysobacterales</taxon>
        <taxon>Lysobacteraceae</taxon>
        <taxon>Luteimonas</taxon>
    </lineage>
</organism>
<keyword evidence="1" id="KW-0732">Signal</keyword>
<evidence type="ECO:0000313" key="2">
    <source>
        <dbReference type="EMBL" id="TWT20725.1"/>
    </source>
</evidence>
<evidence type="ECO:0000256" key="1">
    <source>
        <dbReference type="SAM" id="SignalP"/>
    </source>
</evidence>
<gene>
    <name evidence="2" type="ORF">FQY79_05270</name>
</gene>